<name>A0ABT7HPE0_9BACT</name>
<dbReference type="RefSeq" id="WP_284937454.1">
    <property type="nucleotide sequence ID" value="NZ_JANURM010000004.1"/>
</dbReference>
<reference evidence="1" key="1">
    <citation type="submission" date="2022-08" db="EMBL/GenBank/DDBJ databases">
        <authorList>
            <person name="Wang H."/>
        </authorList>
    </citation>
    <scope>NUCLEOTIDE SEQUENCE</scope>
    <source>
        <strain evidence="1">PS10</strain>
    </source>
</reference>
<dbReference type="EMBL" id="JANURM010000004">
    <property type="protein sequence ID" value="MDL0088796.1"/>
    <property type="molecule type" value="Genomic_DNA"/>
</dbReference>
<evidence type="ECO:0000313" key="2">
    <source>
        <dbReference type="Proteomes" id="UP001173801"/>
    </source>
</evidence>
<evidence type="ECO:0000313" key="1">
    <source>
        <dbReference type="EMBL" id="MDL0088796.1"/>
    </source>
</evidence>
<dbReference type="Proteomes" id="UP001173801">
    <property type="component" value="Unassembled WGS sequence"/>
</dbReference>
<accession>A0ABT7HPE0</accession>
<comment type="caution">
    <text evidence="1">The sequence shown here is derived from an EMBL/GenBank/DDBJ whole genome shotgun (WGS) entry which is preliminary data.</text>
</comment>
<reference evidence="1" key="2">
    <citation type="journal article" date="2023" name="Microorganisms">
        <title>Isolation and Genomic Characteristics of Cat-Borne Campylobacter felis sp. nov. and Sheep-Borne Campylobacter ovis sp. nov.</title>
        <authorList>
            <person name="Wang H."/>
            <person name="Li Y."/>
            <person name="Gu Y."/>
            <person name="Zhou G."/>
            <person name="Chen X."/>
            <person name="Zhang X."/>
            <person name="Shao Z."/>
            <person name="Zhang J."/>
            <person name="Zhang M."/>
        </authorList>
    </citation>
    <scope>NUCLEOTIDE SEQUENCE</scope>
    <source>
        <strain evidence="1">PS10</strain>
    </source>
</reference>
<keyword evidence="2" id="KW-1185">Reference proteome</keyword>
<gene>
    <name evidence="1" type="ORF">NYG85_05350</name>
</gene>
<organism evidence="1 2">
    <name type="scientific">Campylobacter gastrosuis</name>
    <dbReference type="NCBI Taxonomy" id="2974576"/>
    <lineage>
        <taxon>Bacteria</taxon>
        <taxon>Pseudomonadati</taxon>
        <taxon>Campylobacterota</taxon>
        <taxon>Epsilonproteobacteria</taxon>
        <taxon>Campylobacterales</taxon>
        <taxon>Campylobacteraceae</taxon>
        <taxon>Campylobacter</taxon>
    </lineage>
</organism>
<proteinExistence type="predicted"/>
<protein>
    <submittedName>
        <fullName evidence="1">Uncharacterized protein</fullName>
    </submittedName>
</protein>
<sequence length="48" mass="5614">MDFYTKILDDKDLISYAKIQDEFSNAVILNDYENFTTRLCALINGHLK</sequence>